<dbReference type="Gene3D" id="1.10.12.10">
    <property type="entry name" value="Lyase 2-enoyl-coa Hydratase, Chain A, domain 2"/>
    <property type="match status" value="1"/>
</dbReference>
<evidence type="ECO:0000256" key="1">
    <source>
        <dbReference type="ARBA" id="ARBA00005254"/>
    </source>
</evidence>
<dbReference type="CDD" id="cd06558">
    <property type="entry name" value="crotonase-like"/>
    <property type="match status" value="1"/>
</dbReference>
<comment type="caution">
    <text evidence="3">The sequence shown here is derived from an EMBL/GenBank/DDBJ whole genome shotgun (WGS) entry which is preliminary data.</text>
</comment>
<sequence>MTTVSREVGYATLRVQEPHPGVCWIALNRPERLNAIDRQLGEELYAVLDHALAAPGTRVVVVTGEGRSFCAGDDLGAVEEHLRGIYTHSPVIGTTPDPMYLRIIEMLVTSRVPVIMAVNGDAAGAGAELACAGDLRIASTRARLGSALLNVAQAGGLVMMSRLVGTAKATEIYLSGALLDAREAERLGIFTTVVEHEDLAGVTLAEARRLADAPTAAIGLFKELREQAIGQPVQHALRLQNAVHIRNNAEVVDAVEGATAFIEKRRPRFEGK</sequence>
<gene>
    <name evidence="3" type="ORF">F9L07_02860</name>
</gene>
<evidence type="ECO:0000256" key="2">
    <source>
        <dbReference type="ARBA" id="ARBA00023239"/>
    </source>
</evidence>
<dbReference type="InterPro" id="IPR001753">
    <property type="entry name" value="Enoyl-CoA_hydra/iso"/>
</dbReference>
<dbReference type="Proteomes" id="UP000449906">
    <property type="component" value="Unassembled WGS sequence"/>
</dbReference>
<keyword evidence="2" id="KW-0456">Lyase</keyword>
<dbReference type="RefSeq" id="WP_151578434.1">
    <property type="nucleotide sequence ID" value="NZ_JBIWND010000004.1"/>
</dbReference>
<dbReference type="PANTHER" id="PTHR11941:SF133">
    <property type="entry name" value="1,2-EPOXYPHENYLACETYL-COA ISOMERASE"/>
    <property type="match status" value="1"/>
</dbReference>
<dbReference type="SUPFAM" id="SSF52096">
    <property type="entry name" value="ClpP/crotonase"/>
    <property type="match status" value="1"/>
</dbReference>
<accession>A0A7J5DY40</accession>
<dbReference type="PANTHER" id="PTHR11941">
    <property type="entry name" value="ENOYL-COA HYDRATASE-RELATED"/>
    <property type="match status" value="1"/>
</dbReference>
<dbReference type="GO" id="GO:0006635">
    <property type="term" value="P:fatty acid beta-oxidation"/>
    <property type="evidence" value="ECO:0007669"/>
    <property type="project" value="TreeGrafter"/>
</dbReference>
<dbReference type="GO" id="GO:0016829">
    <property type="term" value="F:lyase activity"/>
    <property type="evidence" value="ECO:0007669"/>
    <property type="project" value="UniProtKB-KW"/>
</dbReference>
<reference evidence="3 4" key="1">
    <citation type="submission" date="2019-09" db="EMBL/GenBank/DDBJ databases">
        <title>Pimelobacter sp. isolated from Paulinella.</title>
        <authorList>
            <person name="Jeong S.E."/>
        </authorList>
    </citation>
    <scope>NUCLEOTIDE SEQUENCE [LARGE SCALE GENOMIC DNA]</scope>
    <source>
        <strain evidence="3 4">Pch-N</strain>
    </source>
</reference>
<proteinExistence type="inferred from homology"/>
<dbReference type="EMBL" id="WBVM01000001">
    <property type="protein sequence ID" value="KAB2810900.1"/>
    <property type="molecule type" value="Genomic_DNA"/>
</dbReference>
<name>A0A7J5DY40_NOCSI</name>
<evidence type="ECO:0000313" key="4">
    <source>
        <dbReference type="Proteomes" id="UP000449906"/>
    </source>
</evidence>
<comment type="similarity">
    <text evidence="1">Belongs to the enoyl-CoA hydratase/isomerase family.</text>
</comment>
<evidence type="ECO:0000313" key="3">
    <source>
        <dbReference type="EMBL" id="KAB2810900.1"/>
    </source>
</evidence>
<dbReference type="InterPro" id="IPR014748">
    <property type="entry name" value="Enoyl-CoA_hydra_C"/>
</dbReference>
<dbReference type="AlphaFoldDB" id="A0A7J5DY40"/>
<dbReference type="Pfam" id="PF00378">
    <property type="entry name" value="ECH_1"/>
    <property type="match status" value="1"/>
</dbReference>
<dbReference type="Gene3D" id="3.90.226.10">
    <property type="entry name" value="2-enoyl-CoA Hydratase, Chain A, domain 1"/>
    <property type="match status" value="1"/>
</dbReference>
<organism evidence="3 4">
    <name type="scientific">Nocardioides simplex</name>
    <name type="common">Arthrobacter simplex</name>
    <dbReference type="NCBI Taxonomy" id="2045"/>
    <lineage>
        <taxon>Bacteria</taxon>
        <taxon>Bacillati</taxon>
        <taxon>Actinomycetota</taxon>
        <taxon>Actinomycetes</taxon>
        <taxon>Propionibacteriales</taxon>
        <taxon>Nocardioidaceae</taxon>
        <taxon>Pimelobacter</taxon>
    </lineage>
</organism>
<protein>
    <submittedName>
        <fullName evidence="3">Enoyl-CoA hydratase</fullName>
    </submittedName>
</protein>
<dbReference type="InterPro" id="IPR029045">
    <property type="entry name" value="ClpP/crotonase-like_dom_sf"/>
</dbReference>